<organism evidence="1 2">
    <name type="scientific">Clunio marinus</name>
    <dbReference type="NCBI Taxonomy" id="568069"/>
    <lineage>
        <taxon>Eukaryota</taxon>
        <taxon>Metazoa</taxon>
        <taxon>Ecdysozoa</taxon>
        <taxon>Arthropoda</taxon>
        <taxon>Hexapoda</taxon>
        <taxon>Insecta</taxon>
        <taxon>Pterygota</taxon>
        <taxon>Neoptera</taxon>
        <taxon>Endopterygota</taxon>
        <taxon>Diptera</taxon>
        <taxon>Nematocera</taxon>
        <taxon>Chironomoidea</taxon>
        <taxon>Chironomidae</taxon>
        <taxon>Clunio</taxon>
    </lineage>
</organism>
<evidence type="ECO:0000313" key="2">
    <source>
        <dbReference type="Proteomes" id="UP000183832"/>
    </source>
</evidence>
<evidence type="ECO:0000313" key="1">
    <source>
        <dbReference type="EMBL" id="CRK96444.1"/>
    </source>
</evidence>
<keyword evidence="2" id="KW-1185">Reference proteome</keyword>
<proteinExistence type="predicted"/>
<gene>
    <name evidence="1" type="ORF">CLUMA_CG010229</name>
</gene>
<sequence length="87" mass="9939">MSITQKRHCAIISYSNHSSSSSNPICLNRDKSLICCNENHFFILLPVDNNSKDKRKGVQGNHFIETTNKTLRYFVVSNKENVFNFSG</sequence>
<name>A0A1J1IA48_9DIPT</name>
<dbReference type="AlphaFoldDB" id="A0A1J1IA48"/>
<dbReference type="Proteomes" id="UP000183832">
    <property type="component" value="Unassembled WGS sequence"/>
</dbReference>
<dbReference type="EMBL" id="CVRI01000044">
    <property type="protein sequence ID" value="CRK96444.1"/>
    <property type="molecule type" value="Genomic_DNA"/>
</dbReference>
<accession>A0A1J1IA48</accession>
<reference evidence="1 2" key="1">
    <citation type="submission" date="2015-04" db="EMBL/GenBank/DDBJ databases">
        <authorList>
            <person name="Syromyatnikov M.Y."/>
            <person name="Popov V.N."/>
        </authorList>
    </citation>
    <scope>NUCLEOTIDE SEQUENCE [LARGE SCALE GENOMIC DNA]</scope>
</reference>
<feature type="non-terminal residue" evidence="1">
    <location>
        <position position="87"/>
    </location>
</feature>
<protein>
    <submittedName>
        <fullName evidence="1">CLUMA_CG010229, isoform A</fullName>
    </submittedName>
</protein>